<name>A0ABQ2UKT9_9PSEU</name>
<keyword evidence="6" id="KW-1185">Reference proteome</keyword>
<dbReference type="Gene3D" id="3.40.50.720">
    <property type="entry name" value="NAD(P)-binding Rossmann-like Domain"/>
    <property type="match status" value="1"/>
</dbReference>
<dbReference type="PROSITE" id="PS00074">
    <property type="entry name" value="GLFV_DEHYDROGENASE"/>
    <property type="match status" value="1"/>
</dbReference>
<dbReference type="InterPro" id="IPR006097">
    <property type="entry name" value="Glu/Leu/Phe/Val/Trp_DH_dimer"/>
</dbReference>
<accession>A0ABQ2UKT9</accession>
<dbReference type="InterPro" id="IPR036291">
    <property type="entry name" value="NAD(P)-bd_dom_sf"/>
</dbReference>
<dbReference type="SUPFAM" id="SSF53223">
    <property type="entry name" value="Aminoacid dehydrogenase-like, N-terminal domain"/>
    <property type="match status" value="1"/>
</dbReference>
<dbReference type="PIRSF" id="PIRSF000185">
    <property type="entry name" value="Glu_DH"/>
    <property type="match status" value="1"/>
</dbReference>
<evidence type="ECO:0000313" key="5">
    <source>
        <dbReference type="EMBL" id="GGU38413.1"/>
    </source>
</evidence>
<dbReference type="InterPro" id="IPR033524">
    <property type="entry name" value="Glu/Leu/Phe/Val_DH_AS"/>
</dbReference>
<comment type="caution">
    <text evidence="5">The sequence shown here is derived from an EMBL/GenBank/DDBJ whole genome shotgun (WGS) entry which is preliminary data.</text>
</comment>
<dbReference type="Pfam" id="PF00208">
    <property type="entry name" value="ELFV_dehydrog"/>
    <property type="match status" value="1"/>
</dbReference>
<gene>
    <name evidence="5" type="ORF">GCM10010178_33350</name>
</gene>
<dbReference type="InterPro" id="IPR046346">
    <property type="entry name" value="Aminoacid_DH-like_N_sf"/>
</dbReference>
<dbReference type="InterPro" id="IPR006096">
    <property type="entry name" value="Glu/Leu/Phe/Val/Trp_DH_C"/>
</dbReference>
<reference evidence="6" key="1">
    <citation type="journal article" date="2019" name="Int. J. Syst. Evol. Microbiol.">
        <title>The Global Catalogue of Microorganisms (GCM) 10K type strain sequencing project: providing services to taxonomists for standard genome sequencing and annotation.</title>
        <authorList>
            <consortium name="The Broad Institute Genomics Platform"/>
            <consortium name="The Broad Institute Genome Sequencing Center for Infectious Disease"/>
            <person name="Wu L."/>
            <person name="Ma J."/>
        </authorList>
    </citation>
    <scope>NUCLEOTIDE SEQUENCE [LARGE SCALE GENOMIC DNA]</scope>
    <source>
        <strain evidence="6">JCM 3296</strain>
    </source>
</reference>
<dbReference type="EMBL" id="BMRE01000012">
    <property type="protein sequence ID" value="GGU38413.1"/>
    <property type="molecule type" value="Genomic_DNA"/>
</dbReference>
<evidence type="ECO:0000313" key="6">
    <source>
        <dbReference type="Proteomes" id="UP000649573"/>
    </source>
</evidence>
<dbReference type="SMART" id="SM00839">
    <property type="entry name" value="ELFV_dehydrog"/>
    <property type="match status" value="1"/>
</dbReference>
<proteinExistence type="inferred from homology"/>
<keyword evidence="2 3" id="KW-0560">Oxidoreductase</keyword>
<protein>
    <recommendedName>
        <fullName evidence="3">Glutamate dehydrogenase</fullName>
    </recommendedName>
</protein>
<dbReference type="PANTHER" id="PTHR11606">
    <property type="entry name" value="GLUTAMATE DEHYDROGENASE"/>
    <property type="match status" value="1"/>
</dbReference>
<evidence type="ECO:0000256" key="1">
    <source>
        <dbReference type="ARBA" id="ARBA00006382"/>
    </source>
</evidence>
<dbReference type="PANTHER" id="PTHR11606:SF13">
    <property type="entry name" value="GLUTAMATE DEHYDROGENASE 1, MITOCHONDRIAL"/>
    <property type="match status" value="1"/>
</dbReference>
<evidence type="ECO:0000256" key="3">
    <source>
        <dbReference type="PIRNR" id="PIRNR000185"/>
    </source>
</evidence>
<evidence type="ECO:0000259" key="4">
    <source>
        <dbReference type="SMART" id="SM00839"/>
    </source>
</evidence>
<comment type="similarity">
    <text evidence="1 3">Belongs to the Glu/Leu/Phe/Val dehydrogenases family.</text>
</comment>
<dbReference type="InterPro" id="IPR014362">
    <property type="entry name" value="Glu_DH"/>
</dbReference>
<evidence type="ECO:0000256" key="2">
    <source>
        <dbReference type="ARBA" id="ARBA00023002"/>
    </source>
</evidence>
<feature type="domain" description="Glutamate/phenylalanine/leucine/valine/L-tryptophan dehydrogenase C-terminal" evidence="4">
    <location>
        <begin position="156"/>
        <end position="375"/>
    </location>
</feature>
<dbReference type="Proteomes" id="UP000649573">
    <property type="component" value="Unassembled WGS sequence"/>
</dbReference>
<dbReference type="SUPFAM" id="SSF51735">
    <property type="entry name" value="NAD(P)-binding Rossmann-fold domains"/>
    <property type="match status" value="1"/>
</dbReference>
<dbReference type="Gene3D" id="3.40.50.10860">
    <property type="entry name" value="Leucine Dehydrogenase, chain A, domain 1"/>
    <property type="match status" value="1"/>
</dbReference>
<dbReference type="Pfam" id="PF02812">
    <property type="entry name" value="ELFV_dehydrog_N"/>
    <property type="match status" value="1"/>
</dbReference>
<dbReference type="RefSeq" id="WP_229812619.1">
    <property type="nucleotide sequence ID" value="NZ_BMRE01000012.1"/>
</dbReference>
<organism evidence="5 6">
    <name type="scientific">Lentzea flava</name>
    <dbReference type="NCBI Taxonomy" id="103732"/>
    <lineage>
        <taxon>Bacteria</taxon>
        <taxon>Bacillati</taxon>
        <taxon>Actinomycetota</taxon>
        <taxon>Actinomycetes</taxon>
        <taxon>Pseudonocardiales</taxon>
        <taxon>Pseudonocardiaceae</taxon>
        <taxon>Lentzea</taxon>
    </lineage>
</organism>
<sequence>MSYLQVTWTDPATRARGYLVIDRLVRGVSSGGLRMRAGCTLDEVRGLAEGMTAKEALNYDPGARYVPLGGAKGGIDFDPYDPRAKDVLTAYLFAMSPYIERFWTMGEDLGLRQSTIDEAIEKIGLQSSIQAVYPLLDDEQKARRRLADAFAVTVDGVSLDELVGGYGVAEAALVGIEHLDLHNPTAFVQGFGSMGGATARYLARAGVRVVGLADVHGVVANPDGLDVETLLLSRDPHGGIDRAKLRETDVQLDGDKWLDVEADVLVPAATSYAINAGNAKSVRAKLIVEAANMPVTAEAEELIDALVIPDVVANSATNSWWWWTLFGDIEPTAESAFAKIGTNMRRLVAKIVATDHPRATAAQIAADAVEEIEQRF</sequence>